<dbReference type="STRING" id="236814.IX39_08690"/>
<gene>
    <name evidence="1" type="ORF">IX39_08690</name>
</gene>
<dbReference type="AlphaFoldDB" id="A0A085Z8C7"/>
<proteinExistence type="predicted"/>
<accession>A0A085Z8C7</accession>
<keyword evidence="2" id="KW-1185">Reference proteome</keyword>
<protein>
    <submittedName>
        <fullName evidence="1">Uncharacterized protein</fullName>
    </submittedName>
</protein>
<evidence type="ECO:0000313" key="1">
    <source>
        <dbReference type="EMBL" id="KFF00691.1"/>
    </source>
</evidence>
<dbReference type="eggNOG" id="ENOG5033E4J">
    <property type="taxonomic scope" value="Bacteria"/>
</dbReference>
<sequence>MNDKKYGMPPPMNRTEMEHNLNLVIEDFNNKINSGNQDLIQNVMWATYPHLEKVKKTPNFRINLLTVNEMIRLQANMQKWMKNI</sequence>
<organism evidence="1 2">
    <name type="scientific">Chryseobacterium formosense</name>
    <dbReference type="NCBI Taxonomy" id="236814"/>
    <lineage>
        <taxon>Bacteria</taxon>
        <taxon>Pseudomonadati</taxon>
        <taxon>Bacteroidota</taxon>
        <taxon>Flavobacteriia</taxon>
        <taxon>Flavobacteriales</taxon>
        <taxon>Weeksellaceae</taxon>
        <taxon>Chryseobacterium group</taxon>
        <taxon>Chryseobacterium</taxon>
    </lineage>
</organism>
<dbReference type="RefSeq" id="WP_034675209.1">
    <property type="nucleotide sequence ID" value="NZ_FPAP01000001.1"/>
</dbReference>
<dbReference type="EMBL" id="JPRP01000001">
    <property type="protein sequence ID" value="KFF00691.1"/>
    <property type="molecule type" value="Genomic_DNA"/>
</dbReference>
<dbReference type="Proteomes" id="UP000028713">
    <property type="component" value="Unassembled WGS sequence"/>
</dbReference>
<comment type="caution">
    <text evidence="1">The sequence shown here is derived from an EMBL/GenBank/DDBJ whole genome shotgun (WGS) entry which is preliminary data.</text>
</comment>
<evidence type="ECO:0000313" key="2">
    <source>
        <dbReference type="Proteomes" id="UP000028713"/>
    </source>
</evidence>
<name>A0A085Z8C7_9FLAO</name>
<reference evidence="1 2" key="1">
    <citation type="submission" date="2014-07" db="EMBL/GenBank/DDBJ databases">
        <title>Genome of Chryseobacterium formosense LMG 24722.</title>
        <authorList>
            <person name="Pipes S.E."/>
            <person name="Stropko S.J."/>
            <person name="Newman J.D."/>
        </authorList>
    </citation>
    <scope>NUCLEOTIDE SEQUENCE [LARGE SCALE GENOMIC DNA]</scope>
    <source>
        <strain evidence="1 2">LMG 24722</strain>
    </source>
</reference>
<dbReference type="OrthoDB" id="1269016at2"/>